<protein>
    <submittedName>
        <fullName evidence="3">Uncharacterized protein</fullName>
    </submittedName>
</protein>
<evidence type="ECO:0000256" key="1">
    <source>
        <dbReference type="SAM" id="MobiDB-lite"/>
    </source>
</evidence>
<dbReference type="Proteomes" id="UP000003688">
    <property type="component" value="Unassembled WGS sequence"/>
</dbReference>
<evidence type="ECO:0000256" key="2">
    <source>
        <dbReference type="SAM" id="Phobius"/>
    </source>
</evidence>
<evidence type="ECO:0000313" key="3">
    <source>
        <dbReference type="EMBL" id="EEF62730.1"/>
    </source>
</evidence>
<name>B9XB45_PEDPL</name>
<feature type="transmembrane region" description="Helical" evidence="2">
    <location>
        <begin position="6"/>
        <end position="24"/>
    </location>
</feature>
<keyword evidence="4" id="KW-1185">Reference proteome</keyword>
<feature type="region of interest" description="Disordered" evidence="1">
    <location>
        <begin position="31"/>
        <end position="51"/>
    </location>
</feature>
<keyword evidence="2" id="KW-0472">Membrane</keyword>
<reference evidence="3 4" key="1">
    <citation type="journal article" date="2011" name="J. Bacteriol.">
        <title>Genome sequence of 'Pedosphaera parvula' Ellin514, an aerobic Verrucomicrobial isolate from pasture soil.</title>
        <authorList>
            <person name="Kant R."/>
            <person name="van Passel M.W."/>
            <person name="Sangwan P."/>
            <person name="Palva A."/>
            <person name="Lucas S."/>
            <person name="Copeland A."/>
            <person name="Lapidus A."/>
            <person name="Glavina Del Rio T."/>
            <person name="Dalin E."/>
            <person name="Tice H."/>
            <person name="Bruce D."/>
            <person name="Goodwin L."/>
            <person name="Pitluck S."/>
            <person name="Chertkov O."/>
            <person name="Larimer F.W."/>
            <person name="Land M.L."/>
            <person name="Hauser L."/>
            <person name="Brettin T.S."/>
            <person name="Detter J.C."/>
            <person name="Han S."/>
            <person name="de Vos W.M."/>
            <person name="Janssen P.H."/>
            <person name="Smidt H."/>
        </authorList>
    </citation>
    <scope>NUCLEOTIDE SEQUENCE [LARGE SCALE GENOMIC DNA]</scope>
    <source>
        <strain evidence="3 4">Ellin514</strain>
    </source>
</reference>
<dbReference type="EMBL" id="ABOX02000003">
    <property type="protein sequence ID" value="EEF62730.1"/>
    <property type="molecule type" value="Genomic_DNA"/>
</dbReference>
<keyword evidence="2" id="KW-1133">Transmembrane helix</keyword>
<dbReference type="STRING" id="320771.Cflav_PD5365"/>
<dbReference type="AlphaFoldDB" id="B9XB45"/>
<evidence type="ECO:0000313" key="4">
    <source>
        <dbReference type="Proteomes" id="UP000003688"/>
    </source>
</evidence>
<proteinExistence type="predicted"/>
<sequence length="51" mass="5835">MDVFWFVPVLLAVIIGIWVFYIRIMRSGGEGVRKEGKTLVDKDDRGLPPPF</sequence>
<accession>B9XB45</accession>
<comment type="caution">
    <text evidence="3">The sequence shown here is derived from an EMBL/GenBank/DDBJ whole genome shotgun (WGS) entry which is preliminary data.</text>
</comment>
<gene>
    <name evidence="3" type="ORF">Cflav_PD5365</name>
</gene>
<keyword evidence="2" id="KW-0812">Transmembrane</keyword>
<organism evidence="3 4">
    <name type="scientific">Pedosphaera parvula (strain Ellin514)</name>
    <dbReference type="NCBI Taxonomy" id="320771"/>
    <lineage>
        <taxon>Bacteria</taxon>
        <taxon>Pseudomonadati</taxon>
        <taxon>Verrucomicrobiota</taxon>
        <taxon>Pedosphaerae</taxon>
        <taxon>Pedosphaerales</taxon>
        <taxon>Pedosphaeraceae</taxon>
        <taxon>Pedosphaera</taxon>
    </lineage>
</organism>